<comment type="caution">
    <text evidence="3">The sequence shown here is derived from an EMBL/GenBank/DDBJ whole genome shotgun (WGS) entry which is preliminary data.</text>
</comment>
<keyword evidence="4" id="KW-1185">Reference proteome</keyword>
<protein>
    <submittedName>
        <fullName evidence="3">Glycine betaine ABC transporter substrate-binding protein</fullName>
    </submittedName>
</protein>
<dbReference type="Proteomes" id="UP001595377">
    <property type="component" value="Unassembled WGS sequence"/>
</dbReference>
<dbReference type="EMBL" id="JBHRSP010000009">
    <property type="protein sequence ID" value="MFC3072575.1"/>
    <property type="molecule type" value="Genomic_DNA"/>
</dbReference>
<accession>A0ABV7DE72</accession>
<proteinExistence type="predicted"/>
<evidence type="ECO:0000256" key="1">
    <source>
        <dbReference type="SAM" id="SignalP"/>
    </source>
</evidence>
<evidence type="ECO:0000259" key="2">
    <source>
        <dbReference type="Pfam" id="PF04069"/>
    </source>
</evidence>
<feature type="domain" description="ABC-type glycine betaine transport system substrate-binding" evidence="2">
    <location>
        <begin position="29"/>
        <end position="310"/>
    </location>
</feature>
<dbReference type="InterPro" id="IPR007210">
    <property type="entry name" value="ABC_Gly_betaine_transp_sub-bd"/>
</dbReference>
<dbReference type="RefSeq" id="WP_257317793.1">
    <property type="nucleotide sequence ID" value="NZ_JANFDG010000033.1"/>
</dbReference>
<reference evidence="4" key="1">
    <citation type="journal article" date="2019" name="Int. J. Syst. Evol. Microbiol.">
        <title>The Global Catalogue of Microorganisms (GCM) 10K type strain sequencing project: providing services to taxonomists for standard genome sequencing and annotation.</title>
        <authorList>
            <consortium name="The Broad Institute Genomics Platform"/>
            <consortium name="The Broad Institute Genome Sequencing Center for Infectious Disease"/>
            <person name="Wu L."/>
            <person name="Ma J."/>
        </authorList>
    </citation>
    <scope>NUCLEOTIDE SEQUENCE [LARGE SCALE GENOMIC DNA]</scope>
    <source>
        <strain evidence="4">KCTC 52677</strain>
    </source>
</reference>
<evidence type="ECO:0000313" key="4">
    <source>
        <dbReference type="Proteomes" id="UP001595377"/>
    </source>
</evidence>
<gene>
    <name evidence="3" type="ORF">ACFOHH_05585</name>
</gene>
<name>A0ABV7DE72_9HYPH</name>
<dbReference type="Gene3D" id="3.40.190.10">
    <property type="entry name" value="Periplasmic binding protein-like II"/>
    <property type="match status" value="1"/>
</dbReference>
<feature type="chain" id="PRO_5045337069" evidence="1">
    <location>
        <begin position="24"/>
        <end position="332"/>
    </location>
</feature>
<dbReference type="SUPFAM" id="SSF53850">
    <property type="entry name" value="Periplasmic binding protein-like II"/>
    <property type="match status" value="1"/>
</dbReference>
<dbReference type="Gene3D" id="3.40.190.100">
    <property type="entry name" value="Glycine betaine-binding periplasmic protein, domain 2"/>
    <property type="match status" value="1"/>
</dbReference>
<evidence type="ECO:0000313" key="3">
    <source>
        <dbReference type="EMBL" id="MFC3072575.1"/>
    </source>
</evidence>
<sequence length="332" mass="35870">MKTLIASALLAACLCPLAGEARAADCGAVSVAEMKWASAGVAAHVDRIILESGYGCTVTLVAGDTMPTFASMDGSGEPDVAPEMWVNAVRAPLDAAIAEGRLIQLSPILSEGGVEGWWMPRFIAESHPDIRTVQDALQHPDLFPGAADPSRGAVHSCPPGWNCRVTTANLFRALEADKAGFTLVEAATAEELDRSIAAAFENKTGWLGYYWAPTSLLGRYQMTKLSFGVDHDKAEWDTCTSVPDCPAPKVNSYPTSDVFTVVTKAFSEKAAVAMDYMKVRRWDNGTVGQVLAWMDENGGTTEDAARHFLRTYPDLWRQWVTPDVARRVEAAL</sequence>
<dbReference type="Pfam" id="PF04069">
    <property type="entry name" value="OpuAC"/>
    <property type="match status" value="1"/>
</dbReference>
<organism evidence="3 4">
    <name type="scientific">Shinella pollutisoli</name>
    <dbReference type="NCBI Taxonomy" id="2250594"/>
    <lineage>
        <taxon>Bacteria</taxon>
        <taxon>Pseudomonadati</taxon>
        <taxon>Pseudomonadota</taxon>
        <taxon>Alphaproteobacteria</taxon>
        <taxon>Hyphomicrobiales</taxon>
        <taxon>Rhizobiaceae</taxon>
        <taxon>Shinella</taxon>
    </lineage>
</organism>
<keyword evidence="1" id="KW-0732">Signal</keyword>
<feature type="signal peptide" evidence="1">
    <location>
        <begin position="1"/>
        <end position="23"/>
    </location>
</feature>